<dbReference type="Gene3D" id="2.40.128.110">
    <property type="entry name" value="Lipid/polyisoprenoid-binding, YceI-like"/>
    <property type="match status" value="1"/>
</dbReference>
<proteinExistence type="predicted"/>
<evidence type="ECO:0000313" key="3">
    <source>
        <dbReference type="EMBL" id="TGL93500.1"/>
    </source>
</evidence>
<reference evidence="3 4" key="1">
    <citation type="journal article" date="2019" name="PLoS Negl. Trop. Dis.">
        <title>Revisiting the worldwide diversity of Leptospira species in the environment.</title>
        <authorList>
            <person name="Vincent A.T."/>
            <person name="Schiettekatte O."/>
            <person name="Bourhy P."/>
            <person name="Veyrier F.J."/>
            <person name="Picardeau M."/>
        </authorList>
    </citation>
    <scope>NUCLEOTIDE SEQUENCE [LARGE SCALE GENOMIC DNA]</scope>
    <source>
        <strain evidence="3 4">201702444</strain>
    </source>
</reference>
<gene>
    <name evidence="3" type="ORF">EHQ76_17650</name>
</gene>
<dbReference type="Proteomes" id="UP000298429">
    <property type="component" value="Unassembled WGS sequence"/>
</dbReference>
<dbReference type="SUPFAM" id="SSF101874">
    <property type="entry name" value="YceI-like"/>
    <property type="match status" value="1"/>
</dbReference>
<dbReference type="EMBL" id="RQGN01000098">
    <property type="protein sequence ID" value="TGL93500.1"/>
    <property type="molecule type" value="Genomic_DNA"/>
</dbReference>
<dbReference type="PANTHER" id="PTHR34406:SF1">
    <property type="entry name" value="PROTEIN YCEI"/>
    <property type="match status" value="1"/>
</dbReference>
<evidence type="ECO:0000259" key="2">
    <source>
        <dbReference type="SMART" id="SM00867"/>
    </source>
</evidence>
<dbReference type="InterPro" id="IPR036761">
    <property type="entry name" value="TTHA0802/YceI-like_sf"/>
</dbReference>
<feature type="signal peptide" evidence="1">
    <location>
        <begin position="1"/>
        <end position="27"/>
    </location>
</feature>
<accession>A0A5F2AYL4</accession>
<dbReference type="OrthoDB" id="342400at2"/>
<dbReference type="Pfam" id="PF04264">
    <property type="entry name" value="YceI"/>
    <property type="match status" value="1"/>
</dbReference>
<protein>
    <submittedName>
        <fullName evidence="3">YceI family protein</fullName>
    </submittedName>
</protein>
<evidence type="ECO:0000256" key="1">
    <source>
        <dbReference type="SAM" id="SignalP"/>
    </source>
</evidence>
<comment type="caution">
    <text evidence="3">The sequence shown here is derived from an EMBL/GenBank/DDBJ whole genome shotgun (WGS) entry which is preliminary data.</text>
</comment>
<dbReference type="AlphaFoldDB" id="A0A5F2AYL4"/>
<dbReference type="PANTHER" id="PTHR34406">
    <property type="entry name" value="PROTEIN YCEI"/>
    <property type="match status" value="1"/>
</dbReference>
<dbReference type="InterPro" id="IPR007372">
    <property type="entry name" value="Lipid/polyisoprenoid-bd_YceI"/>
</dbReference>
<feature type="domain" description="Lipid/polyisoprenoid-binding YceI-like" evidence="2">
    <location>
        <begin position="34"/>
        <end position="187"/>
    </location>
</feature>
<evidence type="ECO:0000313" key="4">
    <source>
        <dbReference type="Proteomes" id="UP000298429"/>
    </source>
</evidence>
<dbReference type="SMART" id="SM00867">
    <property type="entry name" value="YceI"/>
    <property type="match status" value="1"/>
</dbReference>
<sequence>MTHSEKRIQNTFVFYSILILLSSSAFAGDKTSKEWTVKETKIQFLSEAPQETIRGNLSKGEGTANLETKKIWFRVDLNDLNVSNRLMNRHMHDNYLETEKFPLATFHGNILKWDRATKTVIAEGEFTLHGITKKNFKIQGSFEEKDKELAVKADFEVILSDFKIEIPKLVILKLNEKIRIETSILWQNKE</sequence>
<name>A0A5F2AYL4_9LEPT</name>
<feature type="chain" id="PRO_5022813858" evidence="1">
    <location>
        <begin position="28"/>
        <end position="190"/>
    </location>
</feature>
<organism evidence="3 4">
    <name type="scientific">Leptospira barantonii</name>
    <dbReference type="NCBI Taxonomy" id="2023184"/>
    <lineage>
        <taxon>Bacteria</taxon>
        <taxon>Pseudomonadati</taxon>
        <taxon>Spirochaetota</taxon>
        <taxon>Spirochaetia</taxon>
        <taxon>Leptospirales</taxon>
        <taxon>Leptospiraceae</taxon>
        <taxon>Leptospira</taxon>
    </lineage>
</organism>
<keyword evidence="1" id="KW-0732">Signal</keyword>